<dbReference type="CTD" id="100347300"/>
<proteinExistence type="predicted"/>
<name>A0A6P7JJ70_9TELE</name>
<evidence type="ECO:0000256" key="1">
    <source>
        <dbReference type="SAM" id="MobiDB-lite"/>
    </source>
</evidence>
<dbReference type="OrthoDB" id="6103133at2759"/>
<protein>
    <submittedName>
        <fullName evidence="3">Uncharacterized protein C8orf74 homolog</fullName>
    </submittedName>
</protein>
<dbReference type="GeneID" id="114444939"/>
<dbReference type="InterPro" id="IPR032727">
    <property type="entry name" value="CLAMP"/>
</dbReference>
<evidence type="ECO:0000313" key="2">
    <source>
        <dbReference type="Proteomes" id="UP000515145"/>
    </source>
</evidence>
<dbReference type="PANTHER" id="PTHR28457:SF2">
    <property type="entry name" value="SIMILAR TO 4930578I06RIK PROTEIN"/>
    <property type="match status" value="1"/>
</dbReference>
<keyword evidence="2" id="KW-1185">Reference proteome</keyword>
<feature type="compositionally biased region" description="Polar residues" evidence="1">
    <location>
        <begin position="248"/>
        <end position="261"/>
    </location>
</feature>
<dbReference type="RefSeq" id="XP_028275646.1">
    <property type="nucleotide sequence ID" value="XM_028419845.1"/>
</dbReference>
<dbReference type="PANTHER" id="PTHR28457">
    <property type="entry name" value="COILED-COIL DOMAIN-CONTAINING PROTEIN 189"/>
    <property type="match status" value="1"/>
</dbReference>
<dbReference type="AlphaFoldDB" id="A0A6P7JJ70"/>
<accession>A0A6P7JJ70</accession>
<reference evidence="3" key="1">
    <citation type="submission" date="2025-08" db="UniProtKB">
        <authorList>
            <consortium name="RefSeq"/>
        </authorList>
    </citation>
    <scope>IDENTIFICATION</scope>
</reference>
<dbReference type="InParanoid" id="A0A6P7JJ70"/>
<organism evidence="2 3">
    <name type="scientific">Parambassis ranga</name>
    <name type="common">Indian glassy fish</name>
    <dbReference type="NCBI Taxonomy" id="210632"/>
    <lineage>
        <taxon>Eukaryota</taxon>
        <taxon>Metazoa</taxon>
        <taxon>Chordata</taxon>
        <taxon>Craniata</taxon>
        <taxon>Vertebrata</taxon>
        <taxon>Euteleostomi</taxon>
        <taxon>Actinopterygii</taxon>
        <taxon>Neopterygii</taxon>
        <taxon>Teleostei</taxon>
        <taxon>Neoteleostei</taxon>
        <taxon>Acanthomorphata</taxon>
        <taxon>Ovalentaria</taxon>
        <taxon>Ambassidae</taxon>
        <taxon>Parambassis</taxon>
    </lineage>
</organism>
<dbReference type="Proteomes" id="UP000515145">
    <property type="component" value="Chromosome 2"/>
</dbReference>
<evidence type="ECO:0000313" key="3">
    <source>
        <dbReference type="RefSeq" id="XP_028275646.1"/>
    </source>
</evidence>
<feature type="region of interest" description="Disordered" evidence="1">
    <location>
        <begin position="246"/>
        <end position="274"/>
    </location>
</feature>
<sequence length="274" mass="30625">MASLSESEIAQIAKLQRDAGVQTLSCHFSWPDSCDELQCLHQEFVYDVAMFAADCGFPWTNVIGAAQIAKDIFPQLHDHDVHKLFSLLRDIFCKFLPKLTPVHQREFSRYLIDTCTTRRRLFQAVVGGAANMSIAQLHLEIQLPPTPCPLAQGIDLHEWETQQHEARLISTLQQKEEELRCLREGSGICLGEVNVPEDGNLDQQGILELVQAEVKAKEGQVQERLNQEAALLSDILQLKLQLSAFATEGQQDTDPSNTGPTSPDPDTPQAERKD</sequence>
<gene>
    <name evidence="3" type="primary">c2h8orf74</name>
</gene>